<feature type="transmembrane region" description="Helical" evidence="8">
    <location>
        <begin position="65"/>
        <end position="87"/>
    </location>
</feature>
<protein>
    <recommendedName>
        <fullName evidence="4">Signal peptidase I</fullName>
        <ecNumber evidence="3">3.4.21.89</ecNumber>
    </recommendedName>
    <alternativeName>
        <fullName evidence="6">Leader peptidase I</fullName>
    </alternativeName>
</protein>
<dbReference type="RefSeq" id="WP_207916099.1">
    <property type="nucleotide sequence ID" value="NZ_SLWK01000021.1"/>
</dbReference>
<comment type="caution">
    <text evidence="10">The sequence shown here is derived from an EMBL/GenBank/DDBJ whole genome shotgun (WGS) entry which is preliminary data.</text>
</comment>
<dbReference type="GO" id="GO:0009003">
    <property type="term" value="F:signal peptidase activity"/>
    <property type="evidence" value="ECO:0007669"/>
    <property type="project" value="UniProtKB-EC"/>
</dbReference>
<keyword evidence="8" id="KW-0472">Membrane</keyword>
<dbReference type="SUPFAM" id="SSF51306">
    <property type="entry name" value="LexA/Signal peptidase"/>
    <property type="match status" value="1"/>
</dbReference>
<evidence type="ECO:0000256" key="3">
    <source>
        <dbReference type="ARBA" id="ARBA00013208"/>
    </source>
</evidence>
<keyword evidence="5" id="KW-0378">Hydrolase</keyword>
<feature type="domain" description="Peptidase S26" evidence="9">
    <location>
        <begin position="65"/>
        <end position="283"/>
    </location>
</feature>
<dbReference type="EMBL" id="SLWK01000021">
    <property type="protein sequence ID" value="TCO03292.1"/>
    <property type="molecule type" value="Genomic_DNA"/>
</dbReference>
<evidence type="ECO:0000313" key="11">
    <source>
        <dbReference type="Proteomes" id="UP000295221"/>
    </source>
</evidence>
<evidence type="ECO:0000313" key="10">
    <source>
        <dbReference type="EMBL" id="TCO03292.1"/>
    </source>
</evidence>
<evidence type="ECO:0000256" key="2">
    <source>
        <dbReference type="ARBA" id="ARBA00009370"/>
    </source>
</evidence>
<sequence>MMQNIPLARKIRFAIAVVVYLLTVIWIGNFWLLFGLAVIFDIYITKKVPWDFLKRTKDGKKPAAWLEWIDALVFALVAVYIINIFLFQNYKIPTSSLEKTMLVGDHLFVSKLSYGPRMPMTPIAFPLVQNTFPIVNSPSFTKWPKWDYKRLKGFGKVERDDIVVFNFPTGDTVAVYRTNPDYYITIYELGRNQINQNPSLLEGRQFDSEYELRMFINDLGRKIVYNNPSEFGKVLYRPVDRRDNYVKRCVALPGDVFEIRSNQIYINGEAVENPETLQHNHHVITDGTRLNQRFFERLEISQDDVRDGGIGPHYVLPLTESMVETIETYNFVESIRIDEHRNTRGIEQVFPYSRNFPWSRDNYGPLTIPAKGETVELTLENLLLYERIITAYEGNSLHVADGTIFINNEPANSYTFEMDYYFMLGDNRHKSADSRYWGFVPEDHIVGRPILVWLSLNKDKGFPSNIRWNRFFKVVKGD</sequence>
<dbReference type="InterPro" id="IPR036286">
    <property type="entry name" value="LexA/Signal_pep-like_sf"/>
</dbReference>
<dbReference type="GO" id="GO:0004252">
    <property type="term" value="F:serine-type endopeptidase activity"/>
    <property type="evidence" value="ECO:0007669"/>
    <property type="project" value="InterPro"/>
</dbReference>
<dbReference type="PRINTS" id="PR00727">
    <property type="entry name" value="LEADERPTASE"/>
</dbReference>
<feature type="transmembrane region" description="Helical" evidence="8">
    <location>
        <begin position="12"/>
        <end position="45"/>
    </location>
</feature>
<name>A0A4R2G6N1_9BACT</name>
<organism evidence="10 11">
    <name type="scientific">Natronoflexus pectinivorans</name>
    <dbReference type="NCBI Taxonomy" id="682526"/>
    <lineage>
        <taxon>Bacteria</taxon>
        <taxon>Pseudomonadati</taxon>
        <taxon>Bacteroidota</taxon>
        <taxon>Bacteroidia</taxon>
        <taxon>Marinilabiliales</taxon>
        <taxon>Marinilabiliaceae</taxon>
        <taxon>Natronoflexus</taxon>
    </lineage>
</organism>
<dbReference type="CDD" id="cd06530">
    <property type="entry name" value="S26_SPase_I"/>
    <property type="match status" value="1"/>
</dbReference>
<evidence type="ECO:0000256" key="6">
    <source>
        <dbReference type="ARBA" id="ARBA00029906"/>
    </source>
</evidence>
<evidence type="ECO:0000256" key="7">
    <source>
        <dbReference type="PIRSR" id="PIRSR600223-1"/>
    </source>
</evidence>
<dbReference type="Gene3D" id="2.10.109.10">
    <property type="entry name" value="Umud Fragment, subunit A"/>
    <property type="match status" value="2"/>
</dbReference>
<dbReference type="InterPro" id="IPR000223">
    <property type="entry name" value="Pept_S26A_signal_pept_1"/>
</dbReference>
<evidence type="ECO:0000259" key="9">
    <source>
        <dbReference type="Pfam" id="PF10502"/>
    </source>
</evidence>
<keyword evidence="8" id="KW-1133">Transmembrane helix</keyword>
<evidence type="ECO:0000256" key="4">
    <source>
        <dbReference type="ARBA" id="ARBA00019232"/>
    </source>
</evidence>
<dbReference type="PROSITE" id="PS00761">
    <property type="entry name" value="SPASE_I_3"/>
    <property type="match status" value="1"/>
</dbReference>
<feature type="domain" description="Peptidase S26" evidence="9">
    <location>
        <begin position="418"/>
        <end position="453"/>
    </location>
</feature>
<keyword evidence="11" id="KW-1185">Reference proteome</keyword>
<comment type="similarity">
    <text evidence="2">Belongs to the peptidase S26 family.</text>
</comment>
<feature type="active site" evidence="7">
    <location>
        <position position="96"/>
    </location>
</feature>
<dbReference type="Pfam" id="PF10502">
    <property type="entry name" value="Peptidase_S26"/>
    <property type="match status" value="2"/>
</dbReference>
<comment type="catalytic activity">
    <reaction evidence="1">
        <text>Cleavage of hydrophobic, N-terminal signal or leader sequences from secreted and periplasmic proteins.</text>
        <dbReference type="EC" id="3.4.21.89"/>
    </reaction>
</comment>
<proteinExistence type="inferred from homology"/>
<dbReference type="PANTHER" id="PTHR43390:SF1">
    <property type="entry name" value="CHLOROPLAST PROCESSING PEPTIDASE"/>
    <property type="match status" value="1"/>
</dbReference>
<dbReference type="AlphaFoldDB" id="A0A4R2G6N1"/>
<accession>A0A4R2G6N1</accession>
<gene>
    <name evidence="10" type="ORF">EV194_1214</name>
</gene>
<dbReference type="PANTHER" id="PTHR43390">
    <property type="entry name" value="SIGNAL PEPTIDASE I"/>
    <property type="match status" value="1"/>
</dbReference>
<evidence type="ECO:0000256" key="1">
    <source>
        <dbReference type="ARBA" id="ARBA00000677"/>
    </source>
</evidence>
<evidence type="ECO:0000256" key="5">
    <source>
        <dbReference type="ARBA" id="ARBA00022801"/>
    </source>
</evidence>
<reference evidence="10 11" key="1">
    <citation type="submission" date="2019-03" db="EMBL/GenBank/DDBJ databases">
        <title>Genomic Encyclopedia of Type Strains, Phase IV (KMG-IV): sequencing the most valuable type-strain genomes for metagenomic binning, comparative biology and taxonomic classification.</title>
        <authorList>
            <person name="Goeker M."/>
        </authorList>
    </citation>
    <scope>NUCLEOTIDE SEQUENCE [LARGE SCALE GENOMIC DNA]</scope>
    <source>
        <strain evidence="10 11">DSM 24179</strain>
    </source>
</reference>
<dbReference type="GO" id="GO:0006465">
    <property type="term" value="P:signal peptide processing"/>
    <property type="evidence" value="ECO:0007669"/>
    <property type="project" value="InterPro"/>
</dbReference>
<dbReference type="InterPro" id="IPR019758">
    <property type="entry name" value="Pept_S26A_signal_pept_1_CS"/>
</dbReference>
<dbReference type="EC" id="3.4.21.89" evidence="3"/>
<dbReference type="GO" id="GO:0016020">
    <property type="term" value="C:membrane"/>
    <property type="evidence" value="ECO:0007669"/>
    <property type="project" value="InterPro"/>
</dbReference>
<keyword evidence="8" id="KW-0812">Transmembrane</keyword>
<evidence type="ECO:0000256" key="8">
    <source>
        <dbReference type="SAM" id="Phobius"/>
    </source>
</evidence>
<dbReference type="Proteomes" id="UP000295221">
    <property type="component" value="Unassembled WGS sequence"/>
</dbReference>
<dbReference type="InterPro" id="IPR019533">
    <property type="entry name" value="Peptidase_S26"/>
</dbReference>
<feature type="active site" evidence="7">
    <location>
        <position position="247"/>
    </location>
</feature>